<dbReference type="RefSeq" id="XP_065650893.1">
    <property type="nucleotide sequence ID" value="XM_065794821.1"/>
</dbReference>
<proteinExistence type="predicted"/>
<evidence type="ECO:0000256" key="1">
    <source>
        <dbReference type="SAM" id="Phobius"/>
    </source>
</evidence>
<keyword evidence="1" id="KW-1133">Transmembrane helix</keyword>
<dbReference type="Proteomes" id="UP001652625">
    <property type="component" value="Chromosome 04"/>
</dbReference>
<dbReference type="GeneID" id="136079107"/>
<evidence type="ECO:0000313" key="2">
    <source>
        <dbReference type="Proteomes" id="UP001652625"/>
    </source>
</evidence>
<evidence type="ECO:0000313" key="3">
    <source>
        <dbReference type="RefSeq" id="XP_065650893.1"/>
    </source>
</evidence>
<sequence>MKIGDFIWFYCLNLKKNYLILASIVTLCTLFGLIKQRNELNFKHFKYFPYKNNIEVSHNIVLNLTKTKDGPWASIPSFELNIRLSSINPRWYQTYHRWFLKSLKLFWPKELNNLTIVLNSEISQDHALGNQISLIWPFPKVVFIDKPDPKTMGITELPDRFRMYYDAFFPELYTSAEFIGFVDTDTLFVTPVTPQNLFEGNKPVVIGVAGYGDYALCTEFMLKEKQLMICMSYFPVTIKVAHLIDMRGYIEKLHNKSFAEVFGEAVFKLGKGTEGCLCQFAIMCNYVYRFHRSEYSFKIQVNPNNNIANNFTESEKIPFVRVAIHSRHSIPNQVLDPMAKNSITMFNERIKEGICMALGFQWCPNVFCAEFSKGSIQRSLFAFEYYDWTWDKRCLKEQEKHYLNVKNLFEYQLENKVLMLGMYENQASSCMLL</sequence>
<reference evidence="3" key="1">
    <citation type="submission" date="2025-08" db="UniProtKB">
        <authorList>
            <consortium name="RefSeq"/>
        </authorList>
    </citation>
    <scope>IDENTIFICATION</scope>
</reference>
<keyword evidence="1" id="KW-0812">Transmembrane</keyword>
<keyword evidence="1" id="KW-0472">Membrane</keyword>
<organism evidence="2 3">
    <name type="scientific">Hydra vulgaris</name>
    <name type="common">Hydra</name>
    <name type="synonym">Hydra attenuata</name>
    <dbReference type="NCBI Taxonomy" id="6087"/>
    <lineage>
        <taxon>Eukaryota</taxon>
        <taxon>Metazoa</taxon>
        <taxon>Cnidaria</taxon>
        <taxon>Hydrozoa</taxon>
        <taxon>Hydroidolina</taxon>
        <taxon>Anthoathecata</taxon>
        <taxon>Aplanulata</taxon>
        <taxon>Hydridae</taxon>
        <taxon>Hydra</taxon>
    </lineage>
</organism>
<gene>
    <name evidence="3" type="primary">LOC136079107</name>
</gene>
<name>A0ABM4BP42_HYDVU</name>
<keyword evidence="2" id="KW-1185">Reference proteome</keyword>
<protein>
    <submittedName>
        <fullName evidence="3">Uncharacterized protein LOC136079107</fullName>
    </submittedName>
</protein>
<feature type="transmembrane region" description="Helical" evidence="1">
    <location>
        <begin position="18"/>
        <end position="34"/>
    </location>
</feature>
<accession>A0ABM4BP42</accession>